<name>A0A843TVJ1_COLES</name>
<evidence type="ECO:0000313" key="3">
    <source>
        <dbReference type="Proteomes" id="UP000652761"/>
    </source>
</evidence>
<evidence type="ECO:0000256" key="1">
    <source>
        <dbReference type="SAM" id="Coils"/>
    </source>
</evidence>
<dbReference type="EMBL" id="NMUH01000314">
    <property type="protein sequence ID" value="MQL76722.1"/>
    <property type="molecule type" value="Genomic_DNA"/>
</dbReference>
<dbReference type="Proteomes" id="UP000652761">
    <property type="component" value="Unassembled WGS sequence"/>
</dbReference>
<reference evidence="2" key="1">
    <citation type="submission" date="2017-07" db="EMBL/GenBank/DDBJ databases">
        <title>Taro Niue Genome Assembly and Annotation.</title>
        <authorList>
            <person name="Atibalentja N."/>
            <person name="Keating K."/>
            <person name="Fields C.J."/>
        </authorList>
    </citation>
    <scope>NUCLEOTIDE SEQUENCE</scope>
    <source>
        <strain evidence="2">Niue_2</strain>
        <tissue evidence="2">Leaf</tissue>
    </source>
</reference>
<gene>
    <name evidence="2" type="ORF">Taro_009112</name>
</gene>
<organism evidence="2 3">
    <name type="scientific">Colocasia esculenta</name>
    <name type="common">Wild taro</name>
    <name type="synonym">Arum esculentum</name>
    <dbReference type="NCBI Taxonomy" id="4460"/>
    <lineage>
        <taxon>Eukaryota</taxon>
        <taxon>Viridiplantae</taxon>
        <taxon>Streptophyta</taxon>
        <taxon>Embryophyta</taxon>
        <taxon>Tracheophyta</taxon>
        <taxon>Spermatophyta</taxon>
        <taxon>Magnoliopsida</taxon>
        <taxon>Liliopsida</taxon>
        <taxon>Araceae</taxon>
        <taxon>Aroideae</taxon>
        <taxon>Colocasieae</taxon>
        <taxon>Colocasia</taxon>
    </lineage>
</organism>
<protein>
    <submittedName>
        <fullName evidence="2">Uncharacterized protein</fullName>
    </submittedName>
</protein>
<comment type="caution">
    <text evidence="2">The sequence shown here is derived from an EMBL/GenBank/DDBJ whole genome shotgun (WGS) entry which is preliminary data.</text>
</comment>
<dbReference type="AlphaFoldDB" id="A0A843TVJ1"/>
<evidence type="ECO:0000313" key="2">
    <source>
        <dbReference type="EMBL" id="MQL76722.1"/>
    </source>
</evidence>
<dbReference type="OrthoDB" id="676843at2759"/>
<accession>A0A843TVJ1</accession>
<sequence>MFSIPAFSVTAVPKACTKQSPPSGWTPTLPSAFVRTIEIVELGSPFMSFVIAARKEVVHVRSPTGENATEKQDEGNIISDASWFQRAEEVLESTQADHNREARSSLMQVGSKGHAQGSTSKYPNTVEEVLESTQADHNRDVERQVHLSEEVLDAYYDELNGSEPNSASTTMASQTILRKTRGPTQESAITPPKGEKWKCLLIDRQPVGKAASKLAIVLGLYARLDGYFPPYKEWKEQSPHSFNDVMKDIMRDYDFVDDEGLPANVNIVTVFCKESLQRKLRDWRCWLKAHYYIEGIPEEVLMKSPDKRREKMGGNYTTIGAYLKAHQTKNGGYPDEYTRAMCEKVEEACAQRELMNSAEPSVLSPILDEVYQGHHGGYEGGRGLGCSRAIWCNNMQTDTSNETVKNLTLQLQNAKAEIESLKAVIEALHAQDGETQAHSIQQKSRWKGCNQETTIVISLGHPMYIPPGSSVIWYPLSKVTMLLDIMPVQWTLVEVLLALVVDVIS</sequence>
<proteinExistence type="predicted"/>
<feature type="coiled-coil region" evidence="1">
    <location>
        <begin position="397"/>
        <end position="431"/>
    </location>
</feature>
<keyword evidence="1" id="KW-0175">Coiled coil</keyword>
<keyword evidence="3" id="KW-1185">Reference proteome</keyword>